<evidence type="ECO:0000313" key="4">
    <source>
        <dbReference type="RefSeq" id="XP_005092874.1"/>
    </source>
</evidence>
<dbReference type="Gene3D" id="1.20.140.150">
    <property type="match status" value="1"/>
</dbReference>
<dbReference type="Proteomes" id="UP000694888">
    <property type="component" value="Unplaced"/>
</dbReference>
<feature type="transmembrane region" description="Helical" evidence="2">
    <location>
        <begin position="122"/>
        <end position="142"/>
    </location>
</feature>
<evidence type="ECO:0000256" key="2">
    <source>
        <dbReference type="SAM" id="Phobius"/>
    </source>
</evidence>
<keyword evidence="3" id="KW-1185">Reference proteome</keyword>
<proteinExistence type="predicted"/>
<dbReference type="GeneID" id="101856873"/>
<keyword evidence="2" id="KW-0472">Membrane</keyword>
<feature type="transmembrane region" description="Helical" evidence="2">
    <location>
        <begin position="168"/>
        <end position="187"/>
    </location>
</feature>
<sequence length="268" mass="29195">MPLLRGQLSPHFQHGINVWFTGMTLTVASMCTNSWVVFTAEFAFTFTIVTRAGLVQFCTKVPKELFAVHPTKCENFLVSPKFFQTQLAQVAFVLACLQTLFSAPTILCVLTQNQSTRFSCCCVLLTSAALFNLLGVTLYLHGAKKEIGDYVLGTATKETTSIRLHVDWGLPLFCVGNILMVASGVLLSSTASMHQEPPGDSLSDPGQLGDGVSEKATSCFVTLCQDCDSDSQCAEIDVYNLPMPTNGGGMTESKDLHSEQTRTEQRQK</sequence>
<feature type="region of interest" description="Disordered" evidence="1">
    <location>
        <begin position="244"/>
        <end position="268"/>
    </location>
</feature>
<accession>A0ABM0JG30</accession>
<keyword evidence="2" id="KW-1133">Transmembrane helix</keyword>
<name>A0ABM0JG30_APLCA</name>
<feature type="transmembrane region" description="Helical" evidence="2">
    <location>
        <begin position="87"/>
        <end position="110"/>
    </location>
</feature>
<evidence type="ECO:0000313" key="3">
    <source>
        <dbReference type="Proteomes" id="UP000694888"/>
    </source>
</evidence>
<keyword evidence="2" id="KW-0812">Transmembrane</keyword>
<dbReference type="RefSeq" id="XP_005092874.1">
    <property type="nucleotide sequence ID" value="XM_005092817.1"/>
</dbReference>
<gene>
    <name evidence="4" type="primary">LOC101856873</name>
</gene>
<protein>
    <submittedName>
        <fullName evidence="4">Uncharacterized protein LOC101856873</fullName>
    </submittedName>
</protein>
<evidence type="ECO:0000256" key="1">
    <source>
        <dbReference type="SAM" id="MobiDB-lite"/>
    </source>
</evidence>
<reference evidence="4" key="1">
    <citation type="submission" date="2025-08" db="UniProtKB">
        <authorList>
            <consortium name="RefSeq"/>
        </authorList>
    </citation>
    <scope>IDENTIFICATION</scope>
</reference>
<feature type="compositionally biased region" description="Basic and acidic residues" evidence="1">
    <location>
        <begin position="252"/>
        <end position="268"/>
    </location>
</feature>
<organism evidence="3 4">
    <name type="scientific">Aplysia californica</name>
    <name type="common">California sea hare</name>
    <dbReference type="NCBI Taxonomy" id="6500"/>
    <lineage>
        <taxon>Eukaryota</taxon>
        <taxon>Metazoa</taxon>
        <taxon>Spiralia</taxon>
        <taxon>Lophotrochozoa</taxon>
        <taxon>Mollusca</taxon>
        <taxon>Gastropoda</taxon>
        <taxon>Heterobranchia</taxon>
        <taxon>Euthyneura</taxon>
        <taxon>Tectipleura</taxon>
        <taxon>Aplysiida</taxon>
        <taxon>Aplysioidea</taxon>
        <taxon>Aplysiidae</taxon>
        <taxon>Aplysia</taxon>
    </lineage>
</organism>